<dbReference type="GO" id="GO:0045454">
    <property type="term" value="P:cell redox homeostasis"/>
    <property type="evidence" value="ECO:0007669"/>
    <property type="project" value="TreeGrafter"/>
</dbReference>
<feature type="site" description="Deprotonates C-terminal active site Cys" evidence="9">
    <location>
        <position position="23"/>
    </location>
</feature>
<comment type="similarity">
    <text evidence="2 8">Belongs to the thioredoxin family.</text>
</comment>
<dbReference type="PROSITE" id="PS00194">
    <property type="entry name" value="THIOREDOXIN_1"/>
    <property type="match status" value="1"/>
</dbReference>
<dbReference type="PROSITE" id="PS51352">
    <property type="entry name" value="THIOREDOXIN_2"/>
    <property type="match status" value="1"/>
</dbReference>
<feature type="site" description="Contributes to redox potential value" evidence="9">
    <location>
        <position position="31"/>
    </location>
</feature>
<dbReference type="EMBL" id="CP136958">
    <property type="protein sequence ID" value="WOT02119.1"/>
    <property type="molecule type" value="Genomic_DNA"/>
</dbReference>
<keyword evidence="4" id="KW-0249">Electron transport</keyword>
<keyword evidence="5 10" id="KW-1015">Disulfide bond</keyword>
<dbReference type="PANTHER" id="PTHR45663">
    <property type="entry name" value="GEO12009P1"/>
    <property type="match status" value="1"/>
</dbReference>
<dbReference type="InterPro" id="IPR036249">
    <property type="entry name" value="Thioredoxin-like_sf"/>
</dbReference>
<dbReference type="PRINTS" id="PR00421">
    <property type="entry name" value="THIOREDOXIN"/>
</dbReference>
<dbReference type="PANTHER" id="PTHR45663:SF11">
    <property type="entry name" value="GEO12009P1"/>
    <property type="match status" value="1"/>
</dbReference>
<evidence type="ECO:0000256" key="2">
    <source>
        <dbReference type="ARBA" id="ARBA00008987"/>
    </source>
</evidence>
<proteinExistence type="inferred from homology"/>
<dbReference type="GO" id="GO:0015035">
    <property type="term" value="F:protein-disulfide reductase activity"/>
    <property type="evidence" value="ECO:0007669"/>
    <property type="project" value="UniProtKB-UniRule"/>
</dbReference>
<evidence type="ECO:0000313" key="13">
    <source>
        <dbReference type="Proteomes" id="UP000234560"/>
    </source>
</evidence>
<organism evidence="12 13">
    <name type="scientific">Corynebacterium pyruviciproducens</name>
    <dbReference type="NCBI Taxonomy" id="598660"/>
    <lineage>
        <taxon>Bacteria</taxon>
        <taxon>Bacillati</taxon>
        <taxon>Actinomycetota</taxon>
        <taxon>Actinomycetes</taxon>
        <taxon>Mycobacteriales</taxon>
        <taxon>Corynebacteriaceae</taxon>
        <taxon>Corynebacterium</taxon>
    </lineage>
</organism>
<accession>A0AAF1BSC9</accession>
<dbReference type="AlphaFoldDB" id="A0AAF1BSC9"/>
<dbReference type="CDD" id="cd02947">
    <property type="entry name" value="TRX_family"/>
    <property type="match status" value="1"/>
</dbReference>
<name>A0AAF1BSC9_9CORY</name>
<evidence type="ECO:0000256" key="10">
    <source>
        <dbReference type="PIRSR" id="PIRSR000077-4"/>
    </source>
</evidence>
<feature type="disulfide bond" description="Redox-active" evidence="10">
    <location>
        <begin position="29"/>
        <end position="32"/>
    </location>
</feature>
<evidence type="ECO:0000259" key="11">
    <source>
        <dbReference type="PROSITE" id="PS51352"/>
    </source>
</evidence>
<dbReference type="PIRSF" id="PIRSF000077">
    <property type="entry name" value="Thioredoxin"/>
    <property type="match status" value="1"/>
</dbReference>
<reference evidence="12" key="1">
    <citation type="submission" date="2017-12" db="EMBL/GenBank/DDBJ databases">
        <authorList>
            <person name="Thomas-White K."/>
            <person name="Wolfe A.J."/>
        </authorList>
    </citation>
    <scope>NUCLEOTIDE SEQUENCE</scope>
    <source>
        <strain evidence="12">UMB0763</strain>
    </source>
</reference>
<evidence type="ECO:0000256" key="9">
    <source>
        <dbReference type="PIRSR" id="PIRSR000077-1"/>
    </source>
</evidence>
<evidence type="ECO:0000256" key="7">
    <source>
        <dbReference type="NCBIfam" id="TIGR01068"/>
    </source>
</evidence>
<dbReference type="SUPFAM" id="SSF52833">
    <property type="entry name" value="Thioredoxin-like"/>
    <property type="match status" value="1"/>
</dbReference>
<feature type="domain" description="Thioredoxin" evidence="11">
    <location>
        <begin position="1"/>
        <end position="105"/>
    </location>
</feature>
<dbReference type="Gene3D" id="3.40.30.10">
    <property type="entry name" value="Glutaredoxin"/>
    <property type="match status" value="1"/>
</dbReference>
<keyword evidence="3" id="KW-0813">Transport</keyword>
<evidence type="ECO:0000256" key="5">
    <source>
        <dbReference type="ARBA" id="ARBA00023157"/>
    </source>
</evidence>
<comment type="function">
    <text evidence="1">Participates in various redox reactions through the reversible oxidation of its active center dithiol to a disulfide and catalyzes dithiol-disulfide exchange reactions.</text>
</comment>
<dbReference type="InterPro" id="IPR013766">
    <property type="entry name" value="Thioredoxin_domain"/>
</dbReference>
<evidence type="ECO:0000256" key="3">
    <source>
        <dbReference type="ARBA" id="ARBA00022448"/>
    </source>
</evidence>
<dbReference type="FunFam" id="3.40.30.10:FF:000001">
    <property type="entry name" value="Thioredoxin"/>
    <property type="match status" value="1"/>
</dbReference>
<sequence length="105" mass="11465">MKELTEATFDEVTLTSDVPVLVDFWASWCGPCKKLTPILEDIAEELGDSAIVASVNVDEERGLAMQHQIMAVPTVMLFAGGRKVEEFSGVRPAPQILALVENYAN</sequence>
<dbReference type="Proteomes" id="UP000234560">
    <property type="component" value="Chromosome"/>
</dbReference>
<dbReference type="KEGG" id="cpyr:CYJ47_12885"/>
<dbReference type="InterPro" id="IPR017937">
    <property type="entry name" value="Thioredoxin_CS"/>
</dbReference>
<evidence type="ECO:0000256" key="8">
    <source>
        <dbReference type="PIRNR" id="PIRNR000077"/>
    </source>
</evidence>
<feature type="active site" description="Nucleophile" evidence="9">
    <location>
        <position position="29"/>
    </location>
</feature>
<reference evidence="12" key="2">
    <citation type="submission" date="2023-10" db="EMBL/GenBank/DDBJ databases">
        <authorList>
            <person name="Choi B."/>
        </authorList>
    </citation>
    <scope>NUCLEOTIDE SEQUENCE</scope>
    <source>
        <strain evidence="12">UMB0763</strain>
    </source>
</reference>
<evidence type="ECO:0000256" key="1">
    <source>
        <dbReference type="ARBA" id="ARBA00003318"/>
    </source>
</evidence>
<dbReference type="GO" id="GO:0005829">
    <property type="term" value="C:cytosol"/>
    <property type="evidence" value="ECO:0007669"/>
    <property type="project" value="TreeGrafter"/>
</dbReference>
<dbReference type="InterPro" id="IPR005746">
    <property type="entry name" value="Thioredoxin"/>
</dbReference>
<evidence type="ECO:0000256" key="4">
    <source>
        <dbReference type="ARBA" id="ARBA00022982"/>
    </source>
</evidence>
<evidence type="ECO:0000256" key="6">
    <source>
        <dbReference type="ARBA" id="ARBA00023284"/>
    </source>
</evidence>
<keyword evidence="6 10" id="KW-0676">Redox-active center</keyword>
<protein>
    <recommendedName>
        <fullName evidence="7 8">Thioredoxin</fullName>
    </recommendedName>
</protein>
<feature type="active site" description="Nucleophile" evidence="9">
    <location>
        <position position="32"/>
    </location>
</feature>
<dbReference type="RefSeq" id="WP_016458527.1">
    <property type="nucleotide sequence ID" value="NZ_CAMIHY010000008.1"/>
</dbReference>
<dbReference type="NCBIfam" id="TIGR01068">
    <property type="entry name" value="thioredoxin"/>
    <property type="match status" value="1"/>
</dbReference>
<evidence type="ECO:0000313" key="12">
    <source>
        <dbReference type="EMBL" id="WOT02119.1"/>
    </source>
</evidence>
<gene>
    <name evidence="12" type="primary">trxA</name>
    <name evidence="12" type="ORF">CYJ47_12885</name>
</gene>
<dbReference type="Pfam" id="PF00085">
    <property type="entry name" value="Thioredoxin"/>
    <property type="match status" value="1"/>
</dbReference>
<feature type="site" description="Contributes to redox potential value" evidence="9">
    <location>
        <position position="30"/>
    </location>
</feature>